<dbReference type="GeneTree" id="ENSGT00940000160541"/>
<reference evidence="10" key="1">
    <citation type="submission" date="2011-08" db="EMBL/GenBank/DDBJ databases">
        <title>The draft genome of Latimeria chalumnae.</title>
        <authorList>
            <person name="Di Palma F."/>
            <person name="Alfoldi J."/>
            <person name="Johnson J."/>
            <person name="Berlin A."/>
            <person name="Gnerre S."/>
            <person name="Jaffe D."/>
            <person name="MacCallum I."/>
            <person name="Young S."/>
            <person name="Walker B.J."/>
            <person name="Lander E."/>
            <person name="Lindblad-Toh K."/>
        </authorList>
    </citation>
    <scope>NUCLEOTIDE SEQUENCE [LARGE SCALE GENOMIC DNA]</scope>
    <source>
        <strain evidence="10">Wild caught</strain>
    </source>
</reference>
<evidence type="ECO:0000256" key="4">
    <source>
        <dbReference type="ARBA" id="ARBA00022692"/>
    </source>
</evidence>
<dbReference type="PANTHER" id="PTHR31481">
    <property type="entry name" value="RELT-LIKE PROTEIN 2 RELL2"/>
    <property type="match status" value="1"/>
</dbReference>
<keyword evidence="6 8" id="KW-0472">Membrane</keyword>
<dbReference type="FunCoup" id="H3APC5">
    <property type="interactions" value="464"/>
</dbReference>
<evidence type="ECO:0000256" key="2">
    <source>
        <dbReference type="ARBA" id="ARBA00008688"/>
    </source>
</evidence>
<sequence length="153" mass="17162">SNGGGSSSMNSSPYILFLLVLLFFGTGLLGILICHILKKKGYRCRTSLEEPDPRAKRGQAEGQADEEEDCNQDTLDQIVKCIIENEANVEALKEMLKNQDLCPHHIDNSRLPPSHHHTVHFGSAKTSCMHCTHRKKGSLQSRGRLQDNKNRLR</sequence>
<evidence type="ECO:0000256" key="1">
    <source>
        <dbReference type="ARBA" id="ARBA00004162"/>
    </source>
</evidence>
<comment type="subcellular location">
    <subcellularLocation>
        <location evidence="1">Cell membrane</location>
        <topology evidence="1">Single-pass membrane protein</topology>
    </subcellularLocation>
</comment>
<keyword evidence="3" id="KW-1003">Cell membrane</keyword>
<name>H3APC5_LATCH</name>
<dbReference type="OMA" id="NSHGPIC"/>
<dbReference type="Ensembl" id="ENSLACT00000011584.1">
    <property type="protein sequence ID" value="ENSLACP00000011496.1"/>
    <property type="gene ID" value="ENSLACG00000010113.1"/>
</dbReference>
<keyword evidence="10" id="KW-1185">Reference proteome</keyword>
<dbReference type="Proteomes" id="UP000008672">
    <property type="component" value="Unassembled WGS sequence"/>
</dbReference>
<evidence type="ECO:0000313" key="9">
    <source>
        <dbReference type="Ensembl" id="ENSLACP00000011496.1"/>
    </source>
</evidence>
<protein>
    <recommendedName>
        <fullName evidence="11">RELT like 2</fullName>
    </recommendedName>
</protein>
<evidence type="ECO:0000256" key="7">
    <source>
        <dbReference type="SAM" id="MobiDB-lite"/>
    </source>
</evidence>
<dbReference type="InterPro" id="IPR022248">
    <property type="entry name" value="TNF_rcpt_RELT"/>
</dbReference>
<evidence type="ECO:0000313" key="10">
    <source>
        <dbReference type="Proteomes" id="UP000008672"/>
    </source>
</evidence>
<evidence type="ECO:0000256" key="6">
    <source>
        <dbReference type="ARBA" id="ARBA00023136"/>
    </source>
</evidence>
<dbReference type="Pfam" id="PF12606">
    <property type="entry name" value="RELT"/>
    <property type="match status" value="1"/>
</dbReference>
<dbReference type="PANTHER" id="PTHR31481:SF0">
    <property type="entry name" value="RELT-LIKE PROTEIN 2"/>
    <property type="match status" value="1"/>
</dbReference>
<organism evidence="9 10">
    <name type="scientific">Latimeria chalumnae</name>
    <name type="common">Coelacanth</name>
    <dbReference type="NCBI Taxonomy" id="7897"/>
    <lineage>
        <taxon>Eukaryota</taxon>
        <taxon>Metazoa</taxon>
        <taxon>Chordata</taxon>
        <taxon>Craniata</taxon>
        <taxon>Vertebrata</taxon>
        <taxon>Euteleostomi</taxon>
        <taxon>Coelacanthiformes</taxon>
        <taxon>Coelacanthidae</taxon>
        <taxon>Latimeria</taxon>
    </lineage>
</organism>
<comment type="similarity">
    <text evidence="2">Belongs to the RELT family.</text>
</comment>
<reference evidence="9" key="2">
    <citation type="submission" date="2025-08" db="UniProtKB">
        <authorList>
            <consortium name="Ensembl"/>
        </authorList>
    </citation>
    <scope>IDENTIFICATION</scope>
</reference>
<dbReference type="GO" id="GO:0010811">
    <property type="term" value="P:positive regulation of cell-substrate adhesion"/>
    <property type="evidence" value="ECO:0007669"/>
    <property type="project" value="TreeGrafter"/>
</dbReference>
<dbReference type="InParanoid" id="H3APC5"/>
<dbReference type="AlphaFoldDB" id="H3APC5"/>
<reference evidence="9" key="3">
    <citation type="submission" date="2025-09" db="UniProtKB">
        <authorList>
            <consortium name="Ensembl"/>
        </authorList>
    </citation>
    <scope>IDENTIFICATION</scope>
</reference>
<proteinExistence type="inferred from homology"/>
<keyword evidence="5 8" id="KW-1133">Transmembrane helix</keyword>
<accession>H3APC5</accession>
<dbReference type="GO" id="GO:0005886">
    <property type="term" value="C:plasma membrane"/>
    <property type="evidence" value="ECO:0007669"/>
    <property type="project" value="UniProtKB-SubCell"/>
</dbReference>
<dbReference type="GO" id="GO:1900745">
    <property type="term" value="P:positive regulation of p38MAPK cascade"/>
    <property type="evidence" value="ECO:0007669"/>
    <property type="project" value="InterPro"/>
</dbReference>
<dbReference type="Bgee" id="ENSLACG00000010113">
    <property type="expression patterns" value="Expressed in mesonephros"/>
</dbReference>
<feature type="compositionally biased region" description="Basic and acidic residues" evidence="7">
    <location>
        <begin position="48"/>
        <end position="59"/>
    </location>
</feature>
<feature type="transmembrane region" description="Helical" evidence="8">
    <location>
        <begin position="14"/>
        <end position="37"/>
    </location>
</feature>
<dbReference type="EMBL" id="AFYH01064740">
    <property type="status" value="NOT_ANNOTATED_CDS"/>
    <property type="molecule type" value="Genomic_DNA"/>
</dbReference>
<keyword evidence="4 8" id="KW-0812">Transmembrane</keyword>
<dbReference type="HOGENOM" id="CLU_084225_1_0_1"/>
<evidence type="ECO:0008006" key="11">
    <source>
        <dbReference type="Google" id="ProtNLM"/>
    </source>
</evidence>
<dbReference type="STRING" id="7897.ENSLACP00000011496"/>
<dbReference type="InterPro" id="IPR042313">
    <property type="entry name" value="RELL2"/>
</dbReference>
<evidence type="ECO:0000256" key="5">
    <source>
        <dbReference type="ARBA" id="ARBA00022989"/>
    </source>
</evidence>
<dbReference type="eggNOG" id="ENOG502RZW4">
    <property type="taxonomic scope" value="Eukaryota"/>
</dbReference>
<evidence type="ECO:0000256" key="8">
    <source>
        <dbReference type="SAM" id="Phobius"/>
    </source>
</evidence>
<evidence type="ECO:0000256" key="3">
    <source>
        <dbReference type="ARBA" id="ARBA00022475"/>
    </source>
</evidence>
<feature type="region of interest" description="Disordered" evidence="7">
    <location>
        <begin position="48"/>
        <end position="71"/>
    </location>
</feature>